<reference evidence="1 2" key="1">
    <citation type="journal article" date="2018" name="Mol. Biol. Evol.">
        <title>Broad Genomic Sampling Reveals a Smut Pathogenic Ancestry of the Fungal Clade Ustilaginomycotina.</title>
        <authorList>
            <person name="Kijpornyongpan T."/>
            <person name="Mondo S.J."/>
            <person name="Barry K."/>
            <person name="Sandor L."/>
            <person name="Lee J."/>
            <person name="Lipzen A."/>
            <person name="Pangilinan J."/>
            <person name="LaButti K."/>
            <person name="Hainaut M."/>
            <person name="Henrissat B."/>
            <person name="Grigoriev I.V."/>
            <person name="Spatafora J.W."/>
            <person name="Aime M.C."/>
        </authorList>
    </citation>
    <scope>NUCLEOTIDE SEQUENCE [LARGE SCALE GENOMIC DNA]</scope>
    <source>
        <strain evidence="1 2">MCA 3882</strain>
    </source>
</reference>
<sequence>MIAKLIETNTKAEVNGGYHDWAKTVEQCRGQGAIAKRALILRAYENYIWGLDDIRNVRALIVELTMNPEPKDRYDVHLLLEVHTRNSSYAMSEKERTAILQRSIPREFWSLTTLWSEEELTWLYPNLPGQFLNHMIPTNSYRSCFMPVQVFSKNHPQYDFIWNWEMDTRSTQEYSETLERIGSYAKRAPIDQLLEHQSRWNIPASSTNANRFDINGEEADLITLNPFFNTNNSGYYWAYDFQKFPKDTLQRSSIGKNVRFSKRLLKAMSDANAEERMSAHCENYAATMLVHKARSEMQEKWKGVYVPHPIYTRRVWPEDKLSKAVNRDDVYRKVNERVLREFSFYYDGAHAKDIYVAWRNNSNACRAPSLLHPIKRQP</sequence>
<dbReference type="InterPro" id="IPR021822">
    <property type="entry name" value="DUF3405"/>
</dbReference>
<evidence type="ECO:0000313" key="2">
    <source>
        <dbReference type="Proteomes" id="UP000245771"/>
    </source>
</evidence>
<dbReference type="STRING" id="1280837.A0A316VAY5"/>
<evidence type="ECO:0000313" key="1">
    <source>
        <dbReference type="EMBL" id="PWN34666.1"/>
    </source>
</evidence>
<dbReference type="Pfam" id="PF11885">
    <property type="entry name" value="DUF3405"/>
    <property type="match status" value="2"/>
</dbReference>
<dbReference type="EMBL" id="KZ819603">
    <property type="protein sequence ID" value="PWN34666.1"/>
    <property type="molecule type" value="Genomic_DNA"/>
</dbReference>
<dbReference type="Proteomes" id="UP000245771">
    <property type="component" value="Unassembled WGS sequence"/>
</dbReference>
<dbReference type="PANTHER" id="PTHR36205">
    <property type="entry name" value="CHROMOSOME 19, WHOLE GENOME SHOTGUN SEQUENCE"/>
    <property type="match status" value="1"/>
</dbReference>
<dbReference type="InParanoid" id="A0A316VAY5"/>
<protein>
    <recommendedName>
        <fullName evidence="3">Glycosyl transferase CAP10 domain-containing protein</fullName>
    </recommendedName>
</protein>
<dbReference type="RefSeq" id="XP_025354968.1">
    <property type="nucleotide sequence ID" value="XM_025496467.1"/>
</dbReference>
<dbReference type="OrthoDB" id="3353407at2759"/>
<evidence type="ECO:0008006" key="3">
    <source>
        <dbReference type="Google" id="ProtNLM"/>
    </source>
</evidence>
<dbReference type="PANTHER" id="PTHR36205:SF2">
    <property type="entry name" value="MAJOR FACILITATOR SUPERFAMILY TRANSPORTER"/>
    <property type="match status" value="1"/>
</dbReference>
<gene>
    <name evidence="1" type="ORF">FA14DRAFT_121482</name>
</gene>
<keyword evidence="2" id="KW-1185">Reference proteome</keyword>
<dbReference type="AlphaFoldDB" id="A0A316VAY5"/>
<dbReference type="GeneID" id="37018248"/>
<name>A0A316VAY5_9BASI</name>
<proteinExistence type="predicted"/>
<organism evidence="1 2">
    <name type="scientific">Meira miltonrushii</name>
    <dbReference type="NCBI Taxonomy" id="1280837"/>
    <lineage>
        <taxon>Eukaryota</taxon>
        <taxon>Fungi</taxon>
        <taxon>Dikarya</taxon>
        <taxon>Basidiomycota</taxon>
        <taxon>Ustilaginomycotina</taxon>
        <taxon>Exobasidiomycetes</taxon>
        <taxon>Exobasidiales</taxon>
        <taxon>Brachybasidiaceae</taxon>
        <taxon>Meira</taxon>
    </lineage>
</organism>
<accession>A0A316VAY5</accession>